<dbReference type="SUPFAM" id="SSF51412">
    <property type="entry name" value="Inosine monophosphate dehydrogenase (IMPDH)"/>
    <property type="match status" value="1"/>
</dbReference>
<evidence type="ECO:0000256" key="6">
    <source>
        <dbReference type="ARBA" id="ARBA00023002"/>
    </source>
</evidence>
<evidence type="ECO:0000313" key="11">
    <source>
        <dbReference type="Proteomes" id="UP000824151"/>
    </source>
</evidence>
<dbReference type="EMBL" id="DXGD01000438">
    <property type="protein sequence ID" value="HIX00805.1"/>
    <property type="molecule type" value="Genomic_DNA"/>
</dbReference>
<sequence length="384" mass="39511">MSARPARLAGDDEGAAVTRRRLPVTAVPIVAAPMAGGPTTVALCSAVAEAGGLPFLPCGYRTTQACADDIEALRQTGHPFGVNLFVPDTGVPDTGVPGGGVPGAAASRNADPDEAAFAAYRQQLLPEAEALGVVLEEKPRNDRDEWEQKVELLLQSPAPVVSLTFGLPDPAVIAALQEAGSAVLATVTTPSEAELAQEADVDGLIVQGSAAGGHSATFDPDRSLPDTPTVQLVHDVLKVSSLPVIAAGGVDGPQAVKSLSAAGAHSVAIGTLLLRTDEAGTSATHREALTAPQFTTTTMTRAFTGRPARALRNEFIDRHESAAPSAYPSIHHLTRPLRQAAAAAGDAQRLHLWAGTGYRHAPAAPAGEVIRWLSTGILAAGRPR</sequence>
<evidence type="ECO:0000256" key="9">
    <source>
        <dbReference type="ARBA" id="ARBA00049401"/>
    </source>
</evidence>
<evidence type="ECO:0000313" key="10">
    <source>
        <dbReference type="EMBL" id="HIX00805.1"/>
    </source>
</evidence>
<dbReference type="CDD" id="cd04730">
    <property type="entry name" value="NPD_like"/>
    <property type="match status" value="1"/>
</dbReference>
<accession>A0A9D2A9C9</accession>
<dbReference type="Proteomes" id="UP000824151">
    <property type="component" value="Unassembled WGS sequence"/>
</dbReference>
<dbReference type="GO" id="GO:0009636">
    <property type="term" value="P:response to toxic substance"/>
    <property type="evidence" value="ECO:0007669"/>
    <property type="project" value="UniProtKB-KW"/>
</dbReference>
<reference evidence="10" key="2">
    <citation type="submission" date="2021-04" db="EMBL/GenBank/DDBJ databases">
        <authorList>
            <person name="Gilroy R."/>
        </authorList>
    </citation>
    <scope>NUCLEOTIDE SEQUENCE</scope>
    <source>
        <strain evidence="10">ChiHejej3B27-3195</strain>
    </source>
</reference>
<comment type="catalytic activity">
    <reaction evidence="9">
        <text>3 propionate 3-nitronate + 3 O2 + H2O = 3 3-oxopropanoate + 2 nitrate + nitrite + H2O2 + 3 H(+)</text>
        <dbReference type="Rhea" id="RHEA:57332"/>
        <dbReference type="ChEBI" id="CHEBI:15377"/>
        <dbReference type="ChEBI" id="CHEBI:15378"/>
        <dbReference type="ChEBI" id="CHEBI:15379"/>
        <dbReference type="ChEBI" id="CHEBI:16240"/>
        <dbReference type="ChEBI" id="CHEBI:16301"/>
        <dbReference type="ChEBI" id="CHEBI:17632"/>
        <dbReference type="ChEBI" id="CHEBI:33190"/>
        <dbReference type="ChEBI" id="CHEBI:136067"/>
    </reaction>
</comment>
<dbReference type="Gene3D" id="3.20.20.70">
    <property type="entry name" value="Aldolase class I"/>
    <property type="match status" value="1"/>
</dbReference>
<dbReference type="GO" id="GO:0016627">
    <property type="term" value="F:oxidoreductase activity, acting on the CH-CH group of donors"/>
    <property type="evidence" value="ECO:0007669"/>
    <property type="project" value="InterPro"/>
</dbReference>
<dbReference type="PANTHER" id="PTHR42747:SF3">
    <property type="entry name" value="NITRONATE MONOOXYGENASE-RELATED"/>
    <property type="match status" value="1"/>
</dbReference>
<dbReference type="PANTHER" id="PTHR42747">
    <property type="entry name" value="NITRONATE MONOOXYGENASE-RELATED"/>
    <property type="match status" value="1"/>
</dbReference>
<keyword evidence="4" id="KW-0285">Flavoprotein</keyword>
<evidence type="ECO:0000256" key="2">
    <source>
        <dbReference type="ARBA" id="ARBA00009881"/>
    </source>
</evidence>
<reference evidence="10" key="1">
    <citation type="journal article" date="2021" name="PeerJ">
        <title>Extensive microbial diversity within the chicken gut microbiome revealed by metagenomics and culture.</title>
        <authorList>
            <person name="Gilroy R."/>
            <person name="Ravi A."/>
            <person name="Getino M."/>
            <person name="Pursley I."/>
            <person name="Horton D.L."/>
            <person name="Alikhan N.F."/>
            <person name="Baker D."/>
            <person name="Gharbi K."/>
            <person name="Hall N."/>
            <person name="Watson M."/>
            <person name="Adriaenssens E.M."/>
            <person name="Foster-Nyarko E."/>
            <person name="Jarju S."/>
            <person name="Secka A."/>
            <person name="Antonio M."/>
            <person name="Oren A."/>
            <person name="Chaudhuri R.R."/>
            <person name="La Ragione R."/>
            <person name="Hildebrand F."/>
            <person name="Pallen M.J."/>
        </authorList>
    </citation>
    <scope>NUCLEOTIDE SEQUENCE</scope>
    <source>
        <strain evidence="10">ChiHejej3B27-3195</strain>
    </source>
</reference>
<dbReference type="AlphaFoldDB" id="A0A9D2A9C9"/>
<dbReference type="InterPro" id="IPR013785">
    <property type="entry name" value="Aldolase_TIM"/>
</dbReference>
<dbReference type="PROSITE" id="PS00912">
    <property type="entry name" value="DHODEHASE_2"/>
    <property type="match status" value="1"/>
</dbReference>
<dbReference type="GO" id="GO:0018580">
    <property type="term" value="F:nitronate monooxygenase activity"/>
    <property type="evidence" value="ECO:0007669"/>
    <property type="project" value="InterPro"/>
</dbReference>
<evidence type="ECO:0000256" key="3">
    <source>
        <dbReference type="ARBA" id="ARBA00022575"/>
    </source>
</evidence>
<comment type="caution">
    <text evidence="10">The sequence shown here is derived from an EMBL/GenBank/DDBJ whole genome shotgun (WGS) entry which is preliminary data.</text>
</comment>
<dbReference type="GO" id="GO:0006207">
    <property type="term" value="P:'de novo' pyrimidine nucleobase biosynthetic process"/>
    <property type="evidence" value="ECO:0007669"/>
    <property type="project" value="InterPro"/>
</dbReference>
<protein>
    <recommendedName>
        <fullName evidence="8">Propionate 3-nitronate monooxygenase</fullName>
    </recommendedName>
</protein>
<name>A0A9D2A9C9_9MICC</name>
<evidence type="ECO:0000256" key="4">
    <source>
        <dbReference type="ARBA" id="ARBA00022630"/>
    </source>
</evidence>
<keyword evidence="3" id="KW-0216">Detoxification</keyword>
<evidence type="ECO:0000256" key="8">
    <source>
        <dbReference type="ARBA" id="ARBA00031155"/>
    </source>
</evidence>
<evidence type="ECO:0000256" key="1">
    <source>
        <dbReference type="ARBA" id="ARBA00001917"/>
    </source>
</evidence>
<evidence type="ECO:0000256" key="5">
    <source>
        <dbReference type="ARBA" id="ARBA00022643"/>
    </source>
</evidence>
<proteinExistence type="inferred from homology"/>
<keyword evidence="6" id="KW-0560">Oxidoreductase</keyword>
<dbReference type="Pfam" id="PF03060">
    <property type="entry name" value="NMO"/>
    <property type="match status" value="1"/>
</dbReference>
<gene>
    <name evidence="10" type="ORF">H9871_11775</name>
</gene>
<dbReference type="InterPro" id="IPR004136">
    <property type="entry name" value="NMO"/>
</dbReference>
<keyword evidence="5" id="KW-0288">FMN</keyword>
<dbReference type="InterPro" id="IPR001295">
    <property type="entry name" value="Dihydroorotate_DH_CS"/>
</dbReference>
<keyword evidence="7 10" id="KW-0503">Monooxygenase</keyword>
<comment type="cofactor">
    <cofactor evidence="1">
        <name>FMN</name>
        <dbReference type="ChEBI" id="CHEBI:58210"/>
    </cofactor>
</comment>
<organism evidence="10 11">
    <name type="scientific">Candidatus Nesterenkonia stercoripullorum</name>
    <dbReference type="NCBI Taxonomy" id="2838701"/>
    <lineage>
        <taxon>Bacteria</taxon>
        <taxon>Bacillati</taxon>
        <taxon>Actinomycetota</taxon>
        <taxon>Actinomycetes</taxon>
        <taxon>Micrococcales</taxon>
        <taxon>Micrococcaceae</taxon>
        <taxon>Nesterenkonia</taxon>
    </lineage>
</organism>
<comment type="similarity">
    <text evidence="2">Belongs to the nitronate monooxygenase family. NMO class I subfamily.</text>
</comment>
<evidence type="ECO:0000256" key="7">
    <source>
        <dbReference type="ARBA" id="ARBA00023033"/>
    </source>
</evidence>